<feature type="disulfide bond" evidence="2">
    <location>
        <begin position="26"/>
        <end position="41"/>
    </location>
</feature>
<dbReference type="InterPro" id="IPR002172">
    <property type="entry name" value="LDrepeatLR_classA_rpt"/>
</dbReference>
<dbReference type="EMBL" id="FR904259">
    <property type="protein sequence ID" value="CDQ56054.1"/>
    <property type="molecule type" value="Genomic_DNA"/>
</dbReference>
<dbReference type="Gene3D" id="4.10.400.10">
    <property type="entry name" value="Low-density Lipoprotein Receptor"/>
    <property type="match status" value="1"/>
</dbReference>
<dbReference type="InterPro" id="IPR000998">
    <property type="entry name" value="MAM_dom"/>
</dbReference>
<reference evidence="5 6" key="1">
    <citation type="journal article" date="2014" name="Nat. Commun.">
        <title>The rainbow trout genome provides novel insights into evolution after whole-genome duplication in vertebrates.</title>
        <authorList>
            <person name="Berthelot C."/>
            <person name="Brunet F."/>
            <person name="Chalopin D."/>
            <person name="Juanchich A."/>
            <person name="Bernard M."/>
            <person name="Noel B."/>
            <person name="Bento P."/>
            <person name="Da Silva C."/>
            <person name="Labadie K."/>
            <person name="Alberti A."/>
            <person name="Aury J.M."/>
            <person name="Louis A."/>
            <person name="Dehais P."/>
            <person name="Bardou P."/>
            <person name="Montfort J."/>
            <person name="Klopp C."/>
            <person name="Cabau C."/>
            <person name="Gaspin C."/>
            <person name="Thorgaard G.H."/>
            <person name="Boussaha M."/>
            <person name="Quillet E."/>
            <person name="Guyomard R."/>
            <person name="Galiana D."/>
            <person name="Bobe J."/>
            <person name="Volff J.N."/>
            <person name="Genet C."/>
            <person name="Wincker P."/>
            <person name="Jaillon O."/>
            <person name="Roest Crollius H."/>
            <person name="Guiguen Y."/>
        </authorList>
    </citation>
    <scope>NUCLEOTIDE SEQUENCE [LARGE SCALE GENOMIC DNA]</scope>
</reference>
<dbReference type="Pfam" id="PF00057">
    <property type="entry name" value="Ldl_recept_a"/>
    <property type="match status" value="1"/>
</dbReference>
<name>A0A060VSV7_ONCMY</name>
<dbReference type="AlphaFoldDB" id="A0A060VSV7"/>
<evidence type="ECO:0000256" key="3">
    <source>
        <dbReference type="SAM" id="Phobius"/>
    </source>
</evidence>
<keyword evidence="3" id="KW-0472">Membrane</keyword>
<dbReference type="PaxDb" id="8022-A0A060VSV7"/>
<feature type="domain" description="MAM" evidence="4">
    <location>
        <begin position="49"/>
        <end position="214"/>
    </location>
</feature>
<keyword evidence="3" id="KW-1133">Transmembrane helix</keyword>
<evidence type="ECO:0000256" key="2">
    <source>
        <dbReference type="PROSITE-ProRule" id="PRU00124"/>
    </source>
</evidence>
<dbReference type="CDD" id="cd00112">
    <property type="entry name" value="LDLa"/>
    <property type="match status" value="1"/>
</dbReference>
<accession>A0A060VSV7</accession>
<dbReference type="GO" id="GO:0016020">
    <property type="term" value="C:membrane"/>
    <property type="evidence" value="ECO:0007669"/>
    <property type="project" value="InterPro"/>
</dbReference>
<feature type="transmembrane region" description="Helical" evidence="3">
    <location>
        <begin position="265"/>
        <end position="289"/>
    </location>
</feature>
<dbReference type="PROSITE" id="PS50068">
    <property type="entry name" value="LDLRA_2"/>
    <property type="match status" value="1"/>
</dbReference>
<dbReference type="SUPFAM" id="SSF57424">
    <property type="entry name" value="LDL receptor-like module"/>
    <property type="match status" value="1"/>
</dbReference>
<dbReference type="PANTHER" id="PTHR23282">
    <property type="entry name" value="APICAL ENDOSOMAL GLYCOPROTEIN PRECURSOR"/>
    <property type="match status" value="1"/>
</dbReference>
<dbReference type="InterPro" id="IPR036055">
    <property type="entry name" value="LDL_receptor-like_sf"/>
</dbReference>
<dbReference type="InterPro" id="IPR023415">
    <property type="entry name" value="LDLR_class-A_CS"/>
</dbReference>
<dbReference type="STRING" id="8022.A0A060VSV7"/>
<protein>
    <recommendedName>
        <fullName evidence="4">MAM domain-containing protein</fullName>
    </recommendedName>
</protein>
<evidence type="ECO:0000259" key="4">
    <source>
        <dbReference type="PROSITE" id="PS50060"/>
    </source>
</evidence>
<dbReference type="PANTHER" id="PTHR23282:SF146">
    <property type="entry name" value="RT07201P-RELATED"/>
    <property type="match status" value="1"/>
</dbReference>
<keyword evidence="3" id="KW-0812">Transmembrane</keyword>
<dbReference type="Gene3D" id="2.60.120.200">
    <property type="match status" value="1"/>
</dbReference>
<evidence type="ECO:0000256" key="1">
    <source>
        <dbReference type="ARBA" id="ARBA00023157"/>
    </source>
</evidence>
<dbReference type="CDD" id="cd06263">
    <property type="entry name" value="MAM"/>
    <property type="match status" value="1"/>
</dbReference>
<evidence type="ECO:0000313" key="5">
    <source>
        <dbReference type="EMBL" id="CDQ56054.1"/>
    </source>
</evidence>
<proteinExistence type="predicted"/>
<keyword evidence="1 2" id="KW-1015">Disulfide bond</keyword>
<dbReference type="PROSITE" id="PS50060">
    <property type="entry name" value="MAM_2"/>
    <property type="match status" value="1"/>
</dbReference>
<feature type="disulfide bond" evidence="2">
    <location>
        <begin position="14"/>
        <end position="32"/>
    </location>
</feature>
<evidence type="ECO:0000313" key="6">
    <source>
        <dbReference type="Proteomes" id="UP000193380"/>
    </source>
</evidence>
<comment type="caution">
    <text evidence="2">Lacks conserved residue(s) required for the propagation of feature annotation.</text>
</comment>
<dbReference type="Proteomes" id="UP000193380">
    <property type="component" value="Chromosome 15"/>
</dbReference>
<dbReference type="SMART" id="SM00192">
    <property type="entry name" value="LDLa"/>
    <property type="match status" value="1"/>
</dbReference>
<dbReference type="PROSITE" id="PS01209">
    <property type="entry name" value="LDLRA_1"/>
    <property type="match status" value="1"/>
</dbReference>
<dbReference type="InterPro" id="IPR013320">
    <property type="entry name" value="ConA-like_dom_sf"/>
</dbReference>
<dbReference type="SMART" id="SM00137">
    <property type="entry name" value="MAM"/>
    <property type="match status" value="1"/>
</dbReference>
<sequence>MVPASCPAVTDFVCQSGDCIESHLVCDSKADCADESDEVDCGYIVGLPGACNFDMPKDMWEETCQLTQDPDDDFDWRIGQRRDTPGTGPPFDHSPGGEGKFLYVHSATEREGDIAKVTTRNPFPASIGLCHLRFWFYMHGSDRMGTLKVYTVGSSGTRLLMWAASGNHGDRWSYASVILSNTTPFRVTFQAEVGGDVWTDIALDDISFTTQCVVGEVAGSPFTLILTLSRCQDGWTGNRCHVRPKPSPSSSISTALPEDPGLETVYAGIAIGLTLLILGIAVCVLFVFLKRHSLNKRDLKDFEAMDNPAFDWRAELPGLGTCPRLNPKTREGPGLPISVYPWRRDAEWEVGFHLLLTCLPTVSLSLCQIVMLCVCSAGSSPERCQTVLPKPSVPVPLHCQWG</sequence>
<dbReference type="Pfam" id="PF00629">
    <property type="entry name" value="MAM"/>
    <property type="match status" value="1"/>
</dbReference>
<gene>
    <name evidence="5" type="ORF">GSONMT00070914001</name>
</gene>
<organism evidence="5 6">
    <name type="scientific">Oncorhynchus mykiss</name>
    <name type="common">Rainbow trout</name>
    <name type="synonym">Salmo gairdneri</name>
    <dbReference type="NCBI Taxonomy" id="8022"/>
    <lineage>
        <taxon>Eukaryota</taxon>
        <taxon>Metazoa</taxon>
        <taxon>Chordata</taxon>
        <taxon>Craniata</taxon>
        <taxon>Vertebrata</taxon>
        <taxon>Euteleostomi</taxon>
        <taxon>Actinopterygii</taxon>
        <taxon>Neopterygii</taxon>
        <taxon>Teleostei</taxon>
        <taxon>Protacanthopterygii</taxon>
        <taxon>Salmoniformes</taxon>
        <taxon>Salmonidae</taxon>
        <taxon>Salmoninae</taxon>
        <taxon>Oncorhynchus</taxon>
    </lineage>
</organism>
<dbReference type="SUPFAM" id="SSF49899">
    <property type="entry name" value="Concanavalin A-like lectins/glucanases"/>
    <property type="match status" value="1"/>
</dbReference>
<dbReference type="InterPro" id="IPR051560">
    <property type="entry name" value="MAM_domain-containing"/>
</dbReference>